<sequence length="779" mass="90306">MLGPLLNGDLMPPDEEKVDGNTWGLYFARGASILERKKFPSYLRLRSHSRFIAVEDGFGCDTFGDHIYKIKVIVDDRRYFVAGTYDQSSRECNMALQFYGCSEKLKGDLVIFSLSRYQPERFLEAFPRFKNAEKKQEIKLWFVTWSNRYKIRTQQTYYLKDGFSPSRLVVILWNSRFLSGITGIEEDSEEYSVLLLYSLADIPSQSVLRKVLDLTPDWLDELENRYTLKQSLQTDWDSLERNMRAFLRGCMKVNRLNIPEDFRLWLYPNFYMYHAVWETEVDARRAAMHSQSKWVDIVAQVSRVPYQEPSAFLSKRQQEYERLHQEPAPSKWEWQQHLQRETSIAPEWLAYFHQIMDIPMVGTYLDVHNSGCFPWLPVFLEAKMPLMLFWGTVDHWSIPKRLTFLLPTPNTAMFPIPSAAVISTLVKAQKPWPPPLSSLEENLSYEAGSSEARVQLPRITGGLPCPNEDLFAFIKRRDERRLKAIATKTTLQHQSHLQHEDNARRDRPPGRKGARVYYWDLVEGTRVRTAVGRSNYEDIWDRYGSHQQRYDSVADEWDICTDLDPHDGPDHDDLDSDDDYDAYFMSVNSEMNEEGDHNVGAASSDAFLIRLHRSNDLPPASIQFLEPIEDTAYHQFGFLKQPMQDGRELIISPKIWMKTLGLLGHGRPPHPQGPDDQTKLQLSATDIHSRPPIPFEVDTVSSYNGVWFLIQAREARDNEAFSIGLRSAATVMEIARRRWGPRTEDILKCLINEGMSFNIRKKGEKLSGSCGRLYKVVQP</sequence>
<name>A0A9W8P1N9_9AGAR</name>
<proteinExistence type="predicted"/>
<organism evidence="2 3">
    <name type="scientific">Lentinula detonsa</name>
    <dbReference type="NCBI Taxonomy" id="2804962"/>
    <lineage>
        <taxon>Eukaryota</taxon>
        <taxon>Fungi</taxon>
        <taxon>Dikarya</taxon>
        <taxon>Basidiomycota</taxon>
        <taxon>Agaricomycotina</taxon>
        <taxon>Agaricomycetes</taxon>
        <taxon>Agaricomycetidae</taxon>
        <taxon>Agaricales</taxon>
        <taxon>Marasmiineae</taxon>
        <taxon>Omphalotaceae</taxon>
        <taxon>Lentinula</taxon>
    </lineage>
</organism>
<dbReference type="AlphaFoldDB" id="A0A9W8P1N9"/>
<evidence type="ECO:0000313" key="2">
    <source>
        <dbReference type="EMBL" id="KAJ3745253.1"/>
    </source>
</evidence>
<accession>A0A9W8P1N9</accession>
<evidence type="ECO:0000256" key="1">
    <source>
        <dbReference type="SAM" id="MobiDB-lite"/>
    </source>
</evidence>
<keyword evidence="3" id="KW-1185">Reference proteome</keyword>
<gene>
    <name evidence="2" type="ORF">DFH05DRAFT_1459074</name>
</gene>
<evidence type="ECO:0000313" key="3">
    <source>
        <dbReference type="Proteomes" id="UP001142393"/>
    </source>
</evidence>
<comment type="caution">
    <text evidence="2">The sequence shown here is derived from an EMBL/GenBank/DDBJ whole genome shotgun (WGS) entry which is preliminary data.</text>
</comment>
<protein>
    <submittedName>
        <fullName evidence="2">Uncharacterized protein</fullName>
    </submittedName>
</protein>
<reference evidence="2 3" key="1">
    <citation type="journal article" date="2023" name="Proc. Natl. Acad. Sci. U.S.A.">
        <title>A global phylogenomic analysis of the shiitake genus Lentinula.</title>
        <authorList>
            <person name="Sierra-Patev S."/>
            <person name="Min B."/>
            <person name="Naranjo-Ortiz M."/>
            <person name="Looney B."/>
            <person name="Konkel Z."/>
            <person name="Slot J.C."/>
            <person name="Sakamoto Y."/>
            <person name="Steenwyk J.L."/>
            <person name="Rokas A."/>
            <person name="Carro J."/>
            <person name="Camarero S."/>
            <person name="Ferreira P."/>
            <person name="Molpeceres G."/>
            <person name="Ruiz-Duenas F.J."/>
            <person name="Serrano A."/>
            <person name="Henrissat B."/>
            <person name="Drula E."/>
            <person name="Hughes K.W."/>
            <person name="Mata J.L."/>
            <person name="Ishikawa N.K."/>
            <person name="Vargas-Isla R."/>
            <person name="Ushijima S."/>
            <person name="Smith C.A."/>
            <person name="Donoghue J."/>
            <person name="Ahrendt S."/>
            <person name="Andreopoulos W."/>
            <person name="He G."/>
            <person name="LaButti K."/>
            <person name="Lipzen A."/>
            <person name="Ng V."/>
            <person name="Riley R."/>
            <person name="Sandor L."/>
            <person name="Barry K."/>
            <person name="Martinez A.T."/>
            <person name="Xiao Y."/>
            <person name="Gibbons J.G."/>
            <person name="Terashima K."/>
            <person name="Grigoriev I.V."/>
            <person name="Hibbett D."/>
        </authorList>
    </citation>
    <scope>NUCLEOTIDE SEQUENCE [LARGE SCALE GENOMIC DNA]</scope>
    <source>
        <strain evidence="2 3">TFB7810</strain>
    </source>
</reference>
<feature type="compositionally biased region" description="Basic and acidic residues" evidence="1">
    <location>
        <begin position="497"/>
        <end position="509"/>
    </location>
</feature>
<feature type="region of interest" description="Disordered" evidence="1">
    <location>
        <begin position="489"/>
        <end position="511"/>
    </location>
</feature>
<dbReference type="EMBL" id="JANVFU010000005">
    <property type="protein sequence ID" value="KAJ3745253.1"/>
    <property type="molecule type" value="Genomic_DNA"/>
</dbReference>
<dbReference type="Proteomes" id="UP001142393">
    <property type="component" value="Unassembled WGS sequence"/>
</dbReference>